<name>A0A1X9M6G9_9BACI</name>
<evidence type="ECO:0000256" key="2">
    <source>
        <dbReference type="SAM" id="MobiDB-lite"/>
    </source>
</evidence>
<proteinExistence type="predicted"/>
<keyword evidence="4" id="KW-1185">Reference proteome</keyword>
<dbReference type="Pfam" id="PF08176">
    <property type="entry name" value="SspK"/>
    <property type="match status" value="1"/>
</dbReference>
<gene>
    <name evidence="3" type="ORF">BkAM31D_03595</name>
</gene>
<keyword evidence="1" id="KW-0749">Sporulation</keyword>
<reference evidence="3 4" key="1">
    <citation type="submission" date="2017-04" db="EMBL/GenBank/DDBJ databases">
        <title>Bacillus krulwichiae AM31D Genome sequencing and assembly.</title>
        <authorList>
            <person name="Krulwich T.A."/>
            <person name="Anastor L."/>
            <person name="Ehrlich R."/>
            <person name="Ehrlich G.D."/>
            <person name="Janto B."/>
        </authorList>
    </citation>
    <scope>NUCLEOTIDE SEQUENCE [LARGE SCALE GENOMIC DNA]</scope>
    <source>
        <strain evidence="3 4">AM31D</strain>
    </source>
</reference>
<dbReference type="GO" id="GO:0042601">
    <property type="term" value="C:endospore-forming forespore"/>
    <property type="evidence" value="ECO:0007669"/>
    <property type="project" value="InterPro"/>
</dbReference>
<dbReference type="GO" id="GO:0030435">
    <property type="term" value="P:sporulation resulting in formation of a cellular spore"/>
    <property type="evidence" value="ECO:0007669"/>
    <property type="project" value="UniProtKB-KW"/>
</dbReference>
<dbReference type="KEGG" id="bkw:BkAM31D_03595"/>
<dbReference type="STRING" id="199441.BkAM31D_03595"/>
<dbReference type="Proteomes" id="UP000193006">
    <property type="component" value="Chromosome"/>
</dbReference>
<evidence type="ECO:0000313" key="3">
    <source>
        <dbReference type="EMBL" id="ARK29019.1"/>
    </source>
</evidence>
<dbReference type="RefSeq" id="WP_084372347.1">
    <property type="nucleotide sequence ID" value="NZ_CP020814.1"/>
</dbReference>
<organism evidence="3 4">
    <name type="scientific">Halalkalibacter krulwichiae</name>
    <dbReference type="NCBI Taxonomy" id="199441"/>
    <lineage>
        <taxon>Bacteria</taxon>
        <taxon>Bacillati</taxon>
        <taxon>Bacillota</taxon>
        <taxon>Bacilli</taxon>
        <taxon>Bacillales</taxon>
        <taxon>Bacillaceae</taxon>
        <taxon>Halalkalibacter</taxon>
    </lineage>
</organism>
<dbReference type="AlphaFoldDB" id="A0A1X9M6G9"/>
<dbReference type="InterPro" id="IPR012611">
    <property type="entry name" value="SASP_SspK"/>
</dbReference>
<feature type="region of interest" description="Disordered" evidence="2">
    <location>
        <begin position="1"/>
        <end position="52"/>
    </location>
</feature>
<accession>A0A1X9M6G9</accession>
<dbReference type="EMBL" id="CP020814">
    <property type="protein sequence ID" value="ARK29019.1"/>
    <property type="molecule type" value="Genomic_DNA"/>
</dbReference>
<protein>
    <submittedName>
        <fullName evidence="3">Acid-soluble spore protein K</fullName>
    </submittedName>
</protein>
<evidence type="ECO:0000313" key="4">
    <source>
        <dbReference type="Proteomes" id="UP000193006"/>
    </source>
</evidence>
<evidence type="ECO:0000256" key="1">
    <source>
        <dbReference type="ARBA" id="ARBA00022969"/>
    </source>
</evidence>
<feature type="compositionally biased region" description="Basic and acidic residues" evidence="2">
    <location>
        <begin position="12"/>
        <end position="32"/>
    </location>
</feature>
<dbReference type="GO" id="GO:0030436">
    <property type="term" value="P:asexual sporulation"/>
    <property type="evidence" value="ECO:0007669"/>
    <property type="project" value="InterPro"/>
</dbReference>
<sequence length="52" mass="6007">MRNKAKGFPNHIKFEGYSPKDIRNKNESKRADLSINTNPRARMRTTDGDTNN</sequence>